<evidence type="ECO:0000313" key="2">
    <source>
        <dbReference type="Proteomes" id="UP000664032"/>
    </source>
</evidence>
<dbReference type="Proteomes" id="UP000664032">
    <property type="component" value="Unassembled WGS sequence"/>
</dbReference>
<feature type="non-terminal residue" evidence="1">
    <location>
        <position position="228"/>
    </location>
</feature>
<comment type="caution">
    <text evidence="1">The sequence shown here is derived from an EMBL/GenBank/DDBJ whole genome shotgun (WGS) entry which is preliminary data.</text>
</comment>
<proteinExistence type="predicted"/>
<keyword evidence="2" id="KW-1185">Reference proteome</keyword>
<dbReference type="EMBL" id="JAFIQS020000009">
    <property type="protein sequence ID" value="KAH9478086.1"/>
    <property type="molecule type" value="Genomic_DNA"/>
</dbReference>
<organism evidence="1 2">
    <name type="scientific">Psilocybe cubensis</name>
    <name type="common">Psychedelic mushroom</name>
    <name type="synonym">Stropharia cubensis</name>
    <dbReference type="NCBI Taxonomy" id="181762"/>
    <lineage>
        <taxon>Eukaryota</taxon>
        <taxon>Fungi</taxon>
        <taxon>Dikarya</taxon>
        <taxon>Basidiomycota</taxon>
        <taxon>Agaricomycotina</taxon>
        <taxon>Agaricomycetes</taxon>
        <taxon>Agaricomycetidae</taxon>
        <taxon>Agaricales</taxon>
        <taxon>Agaricineae</taxon>
        <taxon>Strophariaceae</taxon>
        <taxon>Psilocybe</taxon>
    </lineage>
</organism>
<name>A0ACB8GQZ3_PSICU</name>
<protein>
    <submittedName>
        <fullName evidence="1">Uncharacterized protein</fullName>
    </submittedName>
</protein>
<accession>A0ACB8GQZ3</accession>
<gene>
    <name evidence="1" type="ORF">JR316_0010324</name>
</gene>
<evidence type="ECO:0000313" key="1">
    <source>
        <dbReference type="EMBL" id="KAH9478086.1"/>
    </source>
</evidence>
<sequence length="228" mass="25682">MAEIYEDIPSMLSLDTEMNTPSFPQIINELTQGLELIQFFKFAELSAFTIILYDYLITLDEEAHNSFSSSVMLVLNIDKTESLFLGLYLADPSQKLCVIFTLMHRSRSDLRCVFRIYVAVSSQFVVWQIWTGVVLAIVTQVLKATAEERKTNSIEAIAIPGRGEFCGILAPPRIAFAFWIPSFAFEFFLCTLAIAKGYVHFKAYGAHFSTGVRLVDVLVGDSILYFVV</sequence>
<reference evidence="1" key="1">
    <citation type="submission" date="2021-10" db="EMBL/GenBank/DDBJ databases">
        <title>Psilocybe cubensis genome.</title>
        <authorList>
            <person name="Mckernan K.J."/>
            <person name="Crawford S."/>
            <person name="Trippe A."/>
            <person name="Kane L.T."/>
            <person name="Mclaughlin S."/>
        </authorList>
    </citation>
    <scope>NUCLEOTIDE SEQUENCE</scope>
    <source>
        <strain evidence="1">MGC-MH-2018</strain>
    </source>
</reference>